<dbReference type="AlphaFoldDB" id="A0A2S9I5G1"/>
<keyword evidence="4 9" id="KW-0456">Lyase</keyword>
<dbReference type="Pfam" id="PF02602">
    <property type="entry name" value="HEM4"/>
    <property type="match status" value="1"/>
</dbReference>
<dbReference type="RefSeq" id="WP_105595144.1">
    <property type="nucleotide sequence ID" value="NZ_PDET01000023.1"/>
</dbReference>
<dbReference type="Proteomes" id="UP000239181">
    <property type="component" value="Unassembled WGS sequence"/>
</dbReference>
<keyword evidence="12" id="KW-1185">Reference proteome</keyword>
<evidence type="ECO:0000313" key="11">
    <source>
        <dbReference type="EMBL" id="PRD13037.1"/>
    </source>
</evidence>
<dbReference type="PANTHER" id="PTHR38042">
    <property type="entry name" value="UROPORPHYRINOGEN-III SYNTHASE, CHLOROPLASTIC"/>
    <property type="match status" value="1"/>
</dbReference>
<dbReference type="PANTHER" id="PTHR38042:SF1">
    <property type="entry name" value="UROPORPHYRINOGEN-III SYNTHASE, CHLOROPLASTIC"/>
    <property type="match status" value="1"/>
</dbReference>
<comment type="function">
    <text evidence="6 9">Catalyzes cyclization of the linear tetrapyrrole, hydroxymethylbilane, to the macrocyclic uroporphyrinogen III.</text>
</comment>
<comment type="similarity">
    <text evidence="2 9">Belongs to the uroporphyrinogen-III synthase family.</text>
</comment>
<evidence type="ECO:0000259" key="10">
    <source>
        <dbReference type="Pfam" id="PF02602"/>
    </source>
</evidence>
<protein>
    <recommendedName>
        <fullName evidence="7 9">Uroporphyrinogen-III synthase</fullName>
        <ecNumber evidence="3 9">4.2.1.75</ecNumber>
    </recommendedName>
</protein>
<evidence type="ECO:0000256" key="1">
    <source>
        <dbReference type="ARBA" id="ARBA00004772"/>
    </source>
</evidence>
<proteinExistence type="inferred from homology"/>
<dbReference type="EC" id="4.2.1.75" evidence="3 9"/>
<evidence type="ECO:0000256" key="6">
    <source>
        <dbReference type="ARBA" id="ARBA00037589"/>
    </source>
</evidence>
<evidence type="ECO:0000256" key="3">
    <source>
        <dbReference type="ARBA" id="ARBA00013109"/>
    </source>
</evidence>
<dbReference type="NCBIfam" id="NF004582">
    <property type="entry name" value="PRK05928.1-1"/>
    <property type="match status" value="1"/>
</dbReference>
<comment type="pathway">
    <text evidence="1 9">Porphyrin-containing compound metabolism; protoporphyrin-IX biosynthesis; coproporphyrinogen-III from 5-aminolevulinate: step 3/4.</text>
</comment>
<dbReference type="InterPro" id="IPR039793">
    <property type="entry name" value="UROS/Hem4"/>
</dbReference>
<reference evidence="11 12" key="1">
    <citation type="submission" date="2017-10" db="EMBL/GenBank/DDBJ databases">
        <title>Draft genome of two endophytic bacteria isolated from 'guarana' Paullinia cupana (Mart.) Ducke.</title>
        <authorList>
            <person name="Siqueira K.A."/>
            <person name="Liotti R.G."/>
            <person name="Mendes T.A."/>
            <person name="Soares M.A."/>
        </authorList>
    </citation>
    <scope>NUCLEOTIDE SEQUENCE [LARGE SCALE GENOMIC DNA]</scope>
    <source>
        <strain evidence="11 12">342</strain>
    </source>
</reference>
<dbReference type="CDD" id="cd06578">
    <property type="entry name" value="HemD"/>
    <property type="match status" value="1"/>
</dbReference>
<dbReference type="EMBL" id="PDET01000023">
    <property type="protein sequence ID" value="PRD13037.1"/>
    <property type="molecule type" value="Genomic_DNA"/>
</dbReference>
<organism evidence="11 12">
    <name type="scientific">Pantoea coffeiphila</name>
    <dbReference type="NCBI Taxonomy" id="1465635"/>
    <lineage>
        <taxon>Bacteria</taxon>
        <taxon>Pseudomonadati</taxon>
        <taxon>Pseudomonadota</taxon>
        <taxon>Gammaproteobacteria</taxon>
        <taxon>Enterobacterales</taxon>
        <taxon>Erwiniaceae</taxon>
        <taxon>Pantoea</taxon>
    </lineage>
</organism>
<evidence type="ECO:0000256" key="5">
    <source>
        <dbReference type="ARBA" id="ARBA00023244"/>
    </source>
</evidence>
<feature type="domain" description="Tetrapyrrole biosynthesis uroporphyrinogen III synthase" evidence="10">
    <location>
        <begin position="13"/>
        <end position="242"/>
    </location>
</feature>
<keyword evidence="5 9" id="KW-0627">Porphyrin biosynthesis</keyword>
<dbReference type="OrthoDB" id="9787650at2"/>
<dbReference type="Gene3D" id="3.40.50.10090">
    <property type="match status" value="2"/>
</dbReference>
<dbReference type="GO" id="GO:0006782">
    <property type="term" value="P:protoporphyrinogen IX biosynthetic process"/>
    <property type="evidence" value="ECO:0007669"/>
    <property type="project" value="UniProtKB-UniRule"/>
</dbReference>
<dbReference type="InterPro" id="IPR036108">
    <property type="entry name" value="4pyrrol_syn_uPrphyn_synt_sf"/>
</dbReference>
<dbReference type="UniPathway" id="UPA00251">
    <property type="reaction ID" value="UER00320"/>
</dbReference>
<dbReference type="SUPFAM" id="SSF69618">
    <property type="entry name" value="HemD-like"/>
    <property type="match status" value="1"/>
</dbReference>
<evidence type="ECO:0000256" key="7">
    <source>
        <dbReference type="ARBA" id="ARBA00040167"/>
    </source>
</evidence>
<name>A0A2S9I5G1_9GAMM</name>
<dbReference type="GO" id="GO:0006780">
    <property type="term" value="P:uroporphyrinogen III biosynthetic process"/>
    <property type="evidence" value="ECO:0007669"/>
    <property type="project" value="UniProtKB-UniRule"/>
</dbReference>
<evidence type="ECO:0000256" key="4">
    <source>
        <dbReference type="ARBA" id="ARBA00023239"/>
    </source>
</evidence>
<evidence type="ECO:0000313" key="12">
    <source>
        <dbReference type="Proteomes" id="UP000239181"/>
    </source>
</evidence>
<comment type="catalytic activity">
    <reaction evidence="8 9">
        <text>hydroxymethylbilane = uroporphyrinogen III + H2O</text>
        <dbReference type="Rhea" id="RHEA:18965"/>
        <dbReference type="ChEBI" id="CHEBI:15377"/>
        <dbReference type="ChEBI" id="CHEBI:57308"/>
        <dbReference type="ChEBI" id="CHEBI:57845"/>
        <dbReference type="EC" id="4.2.1.75"/>
    </reaction>
</comment>
<accession>A0A2S9I5G1</accession>
<dbReference type="InterPro" id="IPR003754">
    <property type="entry name" value="4pyrrol_synth_uPrphyn_synth"/>
</dbReference>
<gene>
    <name evidence="11" type="ORF">CQW29_23395</name>
</gene>
<evidence type="ECO:0000256" key="8">
    <source>
        <dbReference type="ARBA" id="ARBA00048617"/>
    </source>
</evidence>
<evidence type="ECO:0000256" key="9">
    <source>
        <dbReference type="RuleBase" id="RU366031"/>
    </source>
</evidence>
<evidence type="ECO:0000256" key="2">
    <source>
        <dbReference type="ARBA" id="ARBA00008133"/>
    </source>
</evidence>
<dbReference type="GO" id="GO:0004852">
    <property type="term" value="F:uroporphyrinogen-III synthase activity"/>
    <property type="evidence" value="ECO:0007669"/>
    <property type="project" value="UniProtKB-UniRule"/>
</dbReference>
<sequence>MNILVTRPSPAADQLVSRLRSYGQAAWAFPLIEFTPGSQLDLLPSRLDALRSNDLVFILSQHAVHYANPAITQVGKTWPASLNYYAIGRSTALAMHAVSGRQITWPHEQEISEVLIQLPELQQVAGRKALILRGNGGRELLGETLHNRGAQVEFIECYQRCAKHYHGAEEGRRWRDRGIDTLVVTSGEMLQQLYALFPVIDRDAWLLHCRLVVVSERLATLARDLGWANVCVAGGADNDALLRALDLYS</sequence>
<comment type="caution">
    <text evidence="11">The sequence shown here is derived from an EMBL/GenBank/DDBJ whole genome shotgun (WGS) entry which is preliminary data.</text>
</comment>